<dbReference type="InterPro" id="IPR014202">
    <property type="entry name" value="Spore_II_R"/>
</dbReference>
<comment type="caution">
    <text evidence="1">The sequence shown here is derived from an EMBL/GenBank/DDBJ whole genome shotgun (WGS) entry which is preliminary data.</text>
</comment>
<dbReference type="AlphaFoldDB" id="A0A9D1G6F2"/>
<reference evidence="1" key="2">
    <citation type="journal article" date="2021" name="PeerJ">
        <title>Extensive microbial diversity within the chicken gut microbiome revealed by metagenomics and culture.</title>
        <authorList>
            <person name="Gilroy R."/>
            <person name="Ravi A."/>
            <person name="Getino M."/>
            <person name="Pursley I."/>
            <person name="Horton D.L."/>
            <person name="Alikhan N.F."/>
            <person name="Baker D."/>
            <person name="Gharbi K."/>
            <person name="Hall N."/>
            <person name="Watson M."/>
            <person name="Adriaenssens E.M."/>
            <person name="Foster-Nyarko E."/>
            <person name="Jarju S."/>
            <person name="Secka A."/>
            <person name="Antonio M."/>
            <person name="Oren A."/>
            <person name="Chaudhuri R.R."/>
            <person name="La Ragione R."/>
            <person name="Hildebrand F."/>
            <person name="Pallen M.J."/>
        </authorList>
    </citation>
    <scope>NUCLEOTIDE SEQUENCE</scope>
    <source>
        <strain evidence="1">ChiHecec3B27-6122</strain>
    </source>
</reference>
<dbReference type="EMBL" id="DVJS01000218">
    <property type="protein sequence ID" value="HIS98061.1"/>
    <property type="molecule type" value="Genomic_DNA"/>
</dbReference>
<protein>
    <submittedName>
        <fullName evidence="1">Stage II sporulation protein R</fullName>
    </submittedName>
</protein>
<organism evidence="1 2">
    <name type="scientific">Candidatus Scatomorpha pullistercoris</name>
    <dbReference type="NCBI Taxonomy" id="2840929"/>
    <lineage>
        <taxon>Bacteria</taxon>
        <taxon>Bacillati</taxon>
        <taxon>Bacillota</taxon>
        <taxon>Clostridia</taxon>
        <taxon>Eubacteriales</taxon>
        <taxon>Candidatus Scatomorpha</taxon>
    </lineage>
</organism>
<proteinExistence type="predicted"/>
<dbReference type="Proteomes" id="UP000886876">
    <property type="component" value="Unassembled WGS sequence"/>
</dbReference>
<reference evidence="1" key="1">
    <citation type="submission" date="2020-10" db="EMBL/GenBank/DDBJ databases">
        <authorList>
            <person name="Gilroy R."/>
        </authorList>
    </citation>
    <scope>NUCLEOTIDE SEQUENCE</scope>
    <source>
        <strain evidence="1">ChiHecec3B27-6122</strain>
    </source>
</reference>
<evidence type="ECO:0000313" key="2">
    <source>
        <dbReference type="Proteomes" id="UP000886876"/>
    </source>
</evidence>
<sequence>MKTRFLKNWELSMLLALCVTLLIGVWASARSRALSEGLIRLHVLAVSDDESEQQIKLAVRDSVLAYLEPELDGAADVNSARDIISENLDGIRSAAEEAAEGRPVTVTLSREFYPTRDYGSFSLPAGSYESLRVVLGEGEGHNWWCVVFPPLCLSAAEAEDALETLGQDSAMLLTGDSDGIVFKFRLLELWGELMQLLGLE</sequence>
<evidence type="ECO:0000313" key="1">
    <source>
        <dbReference type="EMBL" id="HIS98061.1"/>
    </source>
</evidence>
<name>A0A9D1G6F2_9FIRM</name>
<gene>
    <name evidence="1" type="ORF">IAD42_08805</name>
</gene>
<accession>A0A9D1G6F2</accession>
<dbReference type="Pfam" id="PF09551">
    <property type="entry name" value="Spore_II_R"/>
    <property type="match status" value="1"/>
</dbReference>